<gene>
    <name evidence="3" type="ORF">AU378_09825</name>
</gene>
<dbReference type="InterPro" id="IPR050742">
    <property type="entry name" value="Helicase_Restrict-Modif_Enz"/>
</dbReference>
<dbReference type="Gene3D" id="3.40.50.300">
    <property type="entry name" value="P-loop containing nucleotide triphosphate hydrolases"/>
    <property type="match status" value="2"/>
</dbReference>
<dbReference type="GO" id="GO:0003677">
    <property type="term" value="F:DNA binding"/>
    <property type="evidence" value="ECO:0007669"/>
    <property type="project" value="InterPro"/>
</dbReference>
<dbReference type="Proteomes" id="UP000070513">
    <property type="component" value="Unassembled WGS sequence"/>
</dbReference>
<dbReference type="SUPFAM" id="SSF52540">
    <property type="entry name" value="P-loop containing nucleoside triphosphate hydrolases"/>
    <property type="match status" value="1"/>
</dbReference>
<comment type="caution">
    <text evidence="3">The sequence shown here is derived from an EMBL/GenBank/DDBJ whole genome shotgun (WGS) entry which is preliminary data.</text>
</comment>
<reference evidence="3 4" key="2">
    <citation type="journal article" date="2016" name="Genome Announc.">
        <title>Draft Genome Sequence of a Biocontrol Rhizobacterium, Chryseobacterium kwangjuense Strain KJ1R5, Isolated from Pepper (Capsicum annuum).</title>
        <authorList>
            <person name="Jeong J.J."/>
            <person name="Park H."/>
            <person name="Park B.H."/>
            <person name="Mannaa M."/>
            <person name="Sang M.K."/>
            <person name="Choi I.G."/>
            <person name="Kim K.D."/>
        </authorList>
    </citation>
    <scope>NUCLEOTIDE SEQUENCE [LARGE SCALE GENOMIC DNA]</scope>
    <source>
        <strain evidence="3 4">KJ1R5</strain>
    </source>
</reference>
<keyword evidence="1" id="KW-0472">Membrane</keyword>
<keyword evidence="1" id="KW-0812">Transmembrane</keyword>
<feature type="transmembrane region" description="Helical" evidence="1">
    <location>
        <begin position="711"/>
        <end position="731"/>
    </location>
</feature>
<evidence type="ECO:0000313" key="3">
    <source>
        <dbReference type="EMBL" id="KXH82742.1"/>
    </source>
</evidence>
<dbReference type="SMART" id="SM00487">
    <property type="entry name" value="DEXDc"/>
    <property type="match status" value="1"/>
</dbReference>
<dbReference type="Pfam" id="PF04851">
    <property type="entry name" value="ResIII"/>
    <property type="match status" value="1"/>
</dbReference>
<protein>
    <recommendedName>
        <fullName evidence="2">Helicase ATP-binding domain-containing protein</fullName>
    </recommendedName>
</protein>
<dbReference type="PROSITE" id="PS51192">
    <property type="entry name" value="HELICASE_ATP_BIND_1"/>
    <property type="match status" value="1"/>
</dbReference>
<dbReference type="InterPro" id="IPR027417">
    <property type="entry name" value="P-loop_NTPase"/>
</dbReference>
<feature type="transmembrane region" description="Helical" evidence="1">
    <location>
        <begin position="671"/>
        <end position="691"/>
    </location>
</feature>
<organism evidence="3 4">
    <name type="scientific">Chryseobacterium kwangjuense</name>
    <dbReference type="NCBI Taxonomy" id="267125"/>
    <lineage>
        <taxon>Bacteria</taxon>
        <taxon>Pseudomonadati</taxon>
        <taxon>Bacteroidota</taxon>
        <taxon>Flavobacteriia</taxon>
        <taxon>Flavobacteriales</taxon>
        <taxon>Weeksellaceae</taxon>
        <taxon>Chryseobacterium group</taxon>
        <taxon>Chryseobacterium</taxon>
    </lineage>
</organism>
<feature type="domain" description="Helicase ATP-binding" evidence="2">
    <location>
        <begin position="25"/>
        <end position="198"/>
    </location>
</feature>
<sequence length="894" mass="103410">MTVFPADTQFKYSWRSYQKRFLDHLDDFLNDRHLHVTAPPGSGKTVLGLEVMLRLNKPALIVAPTLAIRNQWVQRFCELFLDTETVPDWISTDIKNPGIITVTTYQGIHAASLRPEENETKTGKKSSGNSLSEIIRKLQKQKVKTFIFDEAHHLQNAWWRSLMELKAAIDPTVVSLTATPPFDVSGNEWQKYIQLNGPVDAEISVPELMIEGDLCPHQDLVYFTLPSHEEQKEIEHYHGQADLFFKEIGNDDTLLNALEEHPVYQKPMENLEWIYENISSYTSGLIYLNFRGKKIDEVHFEIIGDQHQYIPEFDFFWLEELLDFYLVVDEINFKNQEEHRTALGNKLKRQGFLERTTVSFFNNKNLNHILNSSIGKLEGIRDIAEFEFSVLREDLKMVILTDFIKKEYLSTGIENNLRLDKIGAIPIFERLRRDNSQNKKIGVLTGSIVIIPASAKEKLNELCVRKGVAEISWSPVSYDKNYIQINLTEQTRHDIVHIITEIFQQGDIQVLVGTKALLGEGWDAPKMNTLILASFVSSFVLSNQMRGRVIRTDKDNVQKTGNIWHLVCFDPQADNGGQDMDMIKKRFKTFVGISTHQETSIENNFERLHIKTIEKQDEIPAINEESFAWAKNRTGMSQRWKSALDKGNILVEEIKVPSSDMSGRKDMKMSYIGKMTTNLSGIMISSVLLFWQDLLLGILKNMDAIDSARSFSWAIFLFGALGLLMYGGKFYRALRQYLRYKNMGGYIGLIGEVVLKSLRYERIITTPPEKMKVVSSAIKNEMFCYLEGGSHYEKSRFIQVLEEVVSKVDNPRYLLKQKGRFFFMKRDIYYPVPEICARNKKSAELFAETWSEKIEKSELIFTRTIEGRRILLKLRFQSLLKRNARIEHLHKWTR</sequence>
<dbReference type="GO" id="GO:0005829">
    <property type="term" value="C:cytosol"/>
    <property type="evidence" value="ECO:0007669"/>
    <property type="project" value="TreeGrafter"/>
</dbReference>
<dbReference type="RefSeq" id="WP_062650658.1">
    <property type="nucleotide sequence ID" value="NZ_LPUR01000011.1"/>
</dbReference>
<dbReference type="CDD" id="cd18785">
    <property type="entry name" value="SF2_C"/>
    <property type="match status" value="1"/>
</dbReference>
<dbReference type="AlphaFoldDB" id="A0A135WDD7"/>
<dbReference type="InterPro" id="IPR006935">
    <property type="entry name" value="Helicase/UvrB_N"/>
</dbReference>
<accession>A0A135WDD7</accession>
<keyword evidence="1" id="KW-1133">Transmembrane helix</keyword>
<dbReference type="PANTHER" id="PTHR47396:SF1">
    <property type="entry name" value="ATP-DEPENDENT HELICASE IRC3-RELATED"/>
    <property type="match status" value="1"/>
</dbReference>
<dbReference type="InterPro" id="IPR014001">
    <property type="entry name" value="Helicase_ATP-bd"/>
</dbReference>
<dbReference type="EMBL" id="LPUR01000011">
    <property type="protein sequence ID" value="KXH82742.1"/>
    <property type="molecule type" value="Genomic_DNA"/>
</dbReference>
<evidence type="ECO:0000259" key="2">
    <source>
        <dbReference type="PROSITE" id="PS51192"/>
    </source>
</evidence>
<dbReference type="GO" id="GO:0005524">
    <property type="term" value="F:ATP binding"/>
    <property type="evidence" value="ECO:0007669"/>
    <property type="project" value="InterPro"/>
</dbReference>
<dbReference type="GO" id="GO:0016787">
    <property type="term" value="F:hydrolase activity"/>
    <property type="evidence" value="ECO:0007669"/>
    <property type="project" value="InterPro"/>
</dbReference>
<name>A0A135WDD7_9FLAO</name>
<proteinExistence type="predicted"/>
<reference evidence="4" key="1">
    <citation type="submission" date="2015-12" db="EMBL/GenBank/DDBJ databases">
        <title>Genome sequence of a biocontrol rhizobacterium Chryseobacterium kwangjuense strain KJ1R5 isolated from pepper (Capsicum annuum L.).</title>
        <authorList>
            <person name="Jeong J.-J."/>
            <person name="Park H."/>
            <person name="Mannaa M."/>
            <person name="Sang M.K."/>
            <person name="Choi I.-G."/>
            <person name="Kim K.D."/>
        </authorList>
    </citation>
    <scope>NUCLEOTIDE SEQUENCE [LARGE SCALE GENOMIC DNA]</scope>
    <source>
        <strain evidence="4">KJ1R5</strain>
    </source>
</reference>
<dbReference type="PANTHER" id="PTHR47396">
    <property type="entry name" value="TYPE I RESTRICTION ENZYME ECOKI R PROTEIN"/>
    <property type="match status" value="1"/>
</dbReference>
<evidence type="ECO:0000256" key="1">
    <source>
        <dbReference type="SAM" id="Phobius"/>
    </source>
</evidence>
<evidence type="ECO:0000313" key="4">
    <source>
        <dbReference type="Proteomes" id="UP000070513"/>
    </source>
</evidence>
<dbReference type="OrthoDB" id="9759819at2"/>